<evidence type="ECO:0008006" key="3">
    <source>
        <dbReference type="Google" id="ProtNLM"/>
    </source>
</evidence>
<gene>
    <name evidence="1" type="ORF">OUZ56_029005</name>
</gene>
<evidence type="ECO:0000313" key="1">
    <source>
        <dbReference type="EMBL" id="KAK4036958.1"/>
    </source>
</evidence>
<dbReference type="EMBL" id="JAOYFB010000040">
    <property type="protein sequence ID" value="KAK4036958.1"/>
    <property type="molecule type" value="Genomic_DNA"/>
</dbReference>
<evidence type="ECO:0000313" key="2">
    <source>
        <dbReference type="Proteomes" id="UP001234178"/>
    </source>
</evidence>
<reference evidence="1 2" key="1">
    <citation type="journal article" date="2023" name="Nucleic Acids Res.">
        <title>The hologenome of Daphnia magna reveals possible DNA methylation and microbiome-mediated evolution of the host genome.</title>
        <authorList>
            <person name="Chaturvedi A."/>
            <person name="Li X."/>
            <person name="Dhandapani V."/>
            <person name="Marshall H."/>
            <person name="Kissane S."/>
            <person name="Cuenca-Cambronero M."/>
            <person name="Asole G."/>
            <person name="Calvet F."/>
            <person name="Ruiz-Romero M."/>
            <person name="Marangio P."/>
            <person name="Guigo R."/>
            <person name="Rago D."/>
            <person name="Mirbahai L."/>
            <person name="Eastwood N."/>
            <person name="Colbourne J.K."/>
            <person name="Zhou J."/>
            <person name="Mallon E."/>
            <person name="Orsini L."/>
        </authorList>
    </citation>
    <scope>NUCLEOTIDE SEQUENCE [LARGE SCALE GENOMIC DNA]</scope>
    <source>
        <strain evidence="1">LRV0_1</strain>
    </source>
</reference>
<sequence length="129" mass="15147">MVRTVENVVTRPEIKEILSIMAWLTRQWRKKGVGEPGDCSVRIRDQHLSSRQRDAYRLSVLHPEFLLTYANSCFEELKTSFVICNLDKNRQEPTVQSLISRRDCEIRSVPNKWDNFELSLKCPELIRPS</sequence>
<keyword evidence="2" id="KW-1185">Reference proteome</keyword>
<proteinExistence type="predicted"/>
<name>A0ABR0B5K3_9CRUS</name>
<accession>A0ABR0B5K3</accession>
<dbReference type="Proteomes" id="UP001234178">
    <property type="component" value="Unassembled WGS sequence"/>
</dbReference>
<organism evidence="1 2">
    <name type="scientific">Daphnia magna</name>
    <dbReference type="NCBI Taxonomy" id="35525"/>
    <lineage>
        <taxon>Eukaryota</taxon>
        <taxon>Metazoa</taxon>
        <taxon>Ecdysozoa</taxon>
        <taxon>Arthropoda</taxon>
        <taxon>Crustacea</taxon>
        <taxon>Branchiopoda</taxon>
        <taxon>Diplostraca</taxon>
        <taxon>Cladocera</taxon>
        <taxon>Anomopoda</taxon>
        <taxon>Daphniidae</taxon>
        <taxon>Daphnia</taxon>
    </lineage>
</organism>
<protein>
    <recommendedName>
        <fullName evidence="3">GMP synthase</fullName>
    </recommendedName>
</protein>
<comment type="caution">
    <text evidence="1">The sequence shown here is derived from an EMBL/GenBank/DDBJ whole genome shotgun (WGS) entry which is preliminary data.</text>
</comment>